<feature type="domain" description="TIR" evidence="2">
    <location>
        <begin position="24"/>
        <end position="151"/>
    </location>
</feature>
<sequence>MKACTPPSAPEAAATSPVGGTSSAPYDFSLWYVPEDDHVASRIAERLREEGFRGFTEHQDQAAGTSAILTAMEAIEASRVAILLLSARSVGDRWCQRVSQWNLFRSIQQRGPRVLPVCVGLSRAQLPPFLQHLVPLEYQNEFFFQRLLASLRARPRGGHRRVPPKGAN</sequence>
<dbReference type="GO" id="GO:0032760">
    <property type="term" value="P:positive regulation of tumor necrosis factor production"/>
    <property type="evidence" value="ECO:0007669"/>
    <property type="project" value="TreeGrafter"/>
</dbReference>
<protein>
    <recommendedName>
        <fullName evidence="2">TIR domain-containing protein</fullName>
    </recommendedName>
</protein>
<dbReference type="PROSITE" id="PS50104">
    <property type="entry name" value="TIR"/>
    <property type="match status" value="1"/>
</dbReference>
<feature type="region of interest" description="Disordered" evidence="1">
    <location>
        <begin position="1"/>
        <end position="21"/>
    </location>
</feature>
<evidence type="ECO:0000313" key="3">
    <source>
        <dbReference type="Ensembl" id="ENSTGUP00000038021.1"/>
    </source>
</evidence>
<reference evidence="3 4" key="1">
    <citation type="journal article" date="2010" name="Nature">
        <title>The genome of a songbird.</title>
        <authorList>
            <person name="Warren W.C."/>
            <person name="Clayton D.F."/>
            <person name="Ellegren H."/>
            <person name="Arnold A.P."/>
            <person name="Hillier L.W."/>
            <person name="Kunstner A."/>
            <person name="Searle S."/>
            <person name="White S."/>
            <person name="Vilella A.J."/>
            <person name="Fairley S."/>
            <person name="Heger A."/>
            <person name="Kong L."/>
            <person name="Ponting C.P."/>
            <person name="Jarvis E.D."/>
            <person name="Mello C.V."/>
            <person name="Minx P."/>
            <person name="Lovell P."/>
            <person name="Velho T.A."/>
            <person name="Ferris M."/>
            <person name="Balakrishnan C.N."/>
            <person name="Sinha S."/>
            <person name="Blatti C."/>
            <person name="London S.E."/>
            <person name="Li Y."/>
            <person name="Lin Y.C."/>
            <person name="George J."/>
            <person name="Sweedler J."/>
            <person name="Southey B."/>
            <person name="Gunaratne P."/>
            <person name="Watson M."/>
            <person name="Nam K."/>
            <person name="Backstrom N."/>
            <person name="Smeds L."/>
            <person name="Nabholz B."/>
            <person name="Itoh Y."/>
            <person name="Whitney O."/>
            <person name="Pfenning A.R."/>
            <person name="Howard J."/>
            <person name="Volker M."/>
            <person name="Skinner B.M."/>
            <person name="Griffin D.K."/>
            <person name="Ye L."/>
            <person name="McLaren W.M."/>
            <person name="Flicek P."/>
            <person name="Quesada V."/>
            <person name="Velasco G."/>
            <person name="Lopez-Otin C."/>
            <person name="Puente X.S."/>
            <person name="Olender T."/>
            <person name="Lancet D."/>
            <person name="Smit A.F."/>
            <person name="Hubley R."/>
            <person name="Konkel M.K."/>
            <person name="Walker J.A."/>
            <person name="Batzer M.A."/>
            <person name="Gu W."/>
            <person name="Pollock D.D."/>
            <person name="Chen L."/>
            <person name="Cheng Z."/>
            <person name="Eichler E.E."/>
            <person name="Stapley J."/>
            <person name="Slate J."/>
            <person name="Ekblom R."/>
            <person name="Birkhead T."/>
            <person name="Burke T."/>
            <person name="Burt D."/>
            <person name="Scharff C."/>
            <person name="Adam I."/>
            <person name="Richard H."/>
            <person name="Sultan M."/>
            <person name="Soldatov A."/>
            <person name="Lehrach H."/>
            <person name="Edwards S.V."/>
            <person name="Yang S.P."/>
            <person name="Li X."/>
            <person name="Graves T."/>
            <person name="Fulton L."/>
            <person name="Nelson J."/>
            <person name="Chinwalla A."/>
            <person name="Hou S."/>
            <person name="Mardis E.R."/>
            <person name="Wilson R.K."/>
        </authorList>
    </citation>
    <scope>NUCLEOTIDE SEQUENCE [LARGE SCALE GENOMIC DNA]</scope>
</reference>
<evidence type="ECO:0000313" key="4">
    <source>
        <dbReference type="Proteomes" id="UP000007754"/>
    </source>
</evidence>
<dbReference type="PANTHER" id="PTHR22662">
    <property type="entry name" value="TIRAP"/>
    <property type="match status" value="1"/>
</dbReference>
<dbReference type="GO" id="GO:0005886">
    <property type="term" value="C:plasma membrane"/>
    <property type="evidence" value="ECO:0007669"/>
    <property type="project" value="TreeGrafter"/>
</dbReference>
<dbReference type="GO" id="GO:0034142">
    <property type="term" value="P:toll-like receptor 4 signaling pathway"/>
    <property type="evidence" value="ECO:0007669"/>
    <property type="project" value="TreeGrafter"/>
</dbReference>
<dbReference type="InParanoid" id="A0A674HQH2"/>
<dbReference type="SUPFAM" id="SSF52200">
    <property type="entry name" value="Toll/Interleukin receptor TIR domain"/>
    <property type="match status" value="1"/>
</dbReference>
<dbReference type="InterPro" id="IPR000157">
    <property type="entry name" value="TIR_dom"/>
</dbReference>
<evidence type="ECO:0000256" key="1">
    <source>
        <dbReference type="SAM" id="MobiDB-lite"/>
    </source>
</evidence>
<dbReference type="GO" id="GO:0035662">
    <property type="term" value="F:Toll-like receptor 4 binding"/>
    <property type="evidence" value="ECO:0007669"/>
    <property type="project" value="TreeGrafter"/>
</dbReference>
<keyword evidence="4" id="KW-1185">Reference proteome</keyword>
<dbReference type="InterPro" id="IPR017279">
    <property type="entry name" value="Tol-interleuk_rcpt_adapt_Tirap"/>
</dbReference>
<dbReference type="GO" id="GO:0005737">
    <property type="term" value="C:cytoplasm"/>
    <property type="evidence" value="ECO:0007669"/>
    <property type="project" value="TreeGrafter"/>
</dbReference>
<evidence type="ECO:0000259" key="2">
    <source>
        <dbReference type="PROSITE" id="PS50104"/>
    </source>
</evidence>
<dbReference type="Pfam" id="PF13676">
    <property type="entry name" value="TIR_2"/>
    <property type="match status" value="1"/>
</dbReference>
<dbReference type="Ensembl" id="ENSTGUT00000024187.1">
    <property type="protein sequence ID" value="ENSTGUP00000038021.1"/>
    <property type="gene ID" value="ENSTGUG00000023613.1"/>
</dbReference>
<dbReference type="Proteomes" id="UP000007754">
    <property type="component" value="Chromosome 28"/>
</dbReference>
<dbReference type="InterPro" id="IPR035897">
    <property type="entry name" value="Toll_tir_struct_dom_sf"/>
</dbReference>
<reference evidence="3" key="2">
    <citation type="submission" date="2025-08" db="UniProtKB">
        <authorList>
            <consortium name="Ensembl"/>
        </authorList>
    </citation>
    <scope>IDENTIFICATION</scope>
</reference>
<dbReference type="OMA" id="CATRYLY"/>
<dbReference type="PANTHER" id="PTHR22662:SF0">
    <property type="entry name" value="TOLL_INTERLEUKIN-1 RECEPTOR DOMAIN-CONTAINING ADAPTER PROTEIN"/>
    <property type="match status" value="1"/>
</dbReference>
<dbReference type="GO" id="GO:0035663">
    <property type="term" value="F:Toll-like receptor 2 binding"/>
    <property type="evidence" value="ECO:0007669"/>
    <property type="project" value="TreeGrafter"/>
</dbReference>
<organism evidence="3 4">
    <name type="scientific">Taeniopygia guttata</name>
    <name type="common">Zebra finch</name>
    <name type="synonym">Poephila guttata</name>
    <dbReference type="NCBI Taxonomy" id="59729"/>
    <lineage>
        <taxon>Eukaryota</taxon>
        <taxon>Metazoa</taxon>
        <taxon>Chordata</taxon>
        <taxon>Craniata</taxon>
        <taxon>Vertebrata</taxon>
        <taxon>Euteleostomi</taxon>
        <taxon>Archelosauria</taxon>
        <taxon>Archosauria</taxon>
        <taxon>Dinosauria</taxon>
        <taxon>Saurischia</taxon>
        <taxon>Theropoda</taxon>
        <taxon>Coelurosauria</taxon>
        <taxon>Aves</taxon>
        <taxon>Neognathae</taxon>
        <taxon>Neoaves</taxon>
        <taxon>Telluraves</taxon>
        <taxon>Australaves</taxon>
        <taxon>Passeriformes</taxon>
        <taxon>Passeroidea</taxon>
        <taxon>Estrildidae</taxon>
        <taxon>Estrildinae</taxon>
        <taxon>Taeniopygia</taxon>
    </lineage>
</organism>
<dbReference type="GeneTree" id="ENSGT00950000185298"/>
<dbReference type="Gene3D" id="3.40.50.10140">
    <property type="entry name" value="Toll/interleukin-1 receptor homology (TIR) domain"/>
    <property type="match status" value="1"/>
</dbReference>
<proteinExistence type="predicted"/>
<dbReference type="AlphaFoldDB" id="A0A674HQH2"/>
<dbReference type="GO" id="GO:2000343">
    <property type="term" value="P:positive regulation of chemokine (C-X-C motif) ligand 2 production"/>
    <property type="evidence" value="ECO:0007669"/>
    <property type="project" value="TreeGrafter"/>
</dbReference>
<name>A0A674HQH2_TAEGU</name>
<accession>A0A674HQH2</accession>
<reference evidence="3" key="3">
    <citation type="submission" date="2025-09" db="UniProtKB">
        <authorList>
            <consortium name="Ensembl"/>
        </authorList>
    </citation>
    <scope>IDENTIFICATION</scope>
</reference>
<dbReference type="GO" id="GO:0043123">
    <property type="term" value="P:positive regulation of canonical NF-kappaB signal transduction"/>
    <property type="evidence" value="ECO:0007669"/>
    <property type="project" value="TreeGrafter"/>
</dbReference>